<dbReference type="RefSeq" id="YP_006908636.1">
    <property type="nucleotide sequence ID" value="NC_018875.1"/>
</dbReference>
<dbReference type="EMBL" id="JN408834">
    <property type="protein sequence ID" value="AER41554.1"/>
    <property type="molecule type" value="Genomic_DNA"/>
</dbReference>
<name>K4ER75_9BBAC</name>
<dbReference type="GeneID" id="13842706"/>
<keyword evidence="2" id="KW-1185">Reference proteome</keyword>
<reference evidence="1 2" key="1">
    <citation type="journal article" date="2012" name="BMC Genomics">
        <title>Genome of Epinotia aporema granulovirus (EpapGV), a polyorganotropic fast killing betabaculovirus with a novel thymidylate kinase gene.</title>
        <authorList>
            <person name="Ferrelli M.L."/>
            <person name="Salvador R."/>
            <person name="Biedma M.E."/>
            <person name="Berretta M.F."/>
            <person name="Haase S."/>
            <person name="Sciocco-Cap A."/>
            <person name="Ghiringhelli P.D."/>
            <person name="Romanowski V."/>
        </authorList>
    </citation>
    <scope>NUCLEOTIDE SEQUENCE [LARGE SCALE GENOMIC DNA]</scope>
</reference>
<sequence>MALYVQHATELSKVYQPVKMLKRECPFHPQQSCRLLRKMGVSKKQYKHYTPLHLTYCSITTMPYFEWLVIDRLDIDVQRSHILNNSTMICGVNFYQEPGETLTSVYLGKQQNINLIKMIFRVADEYLHNDKYGSNGNTRIDENNTTDSKLYILMHSLFVDCIYSERQCVILPQPVYCLYKDGEEPALDEIFAYSAFPESEDASVCQDIYKSFIVYNTVLTMMLAIPNPFNDKTKVISKIIESIGLCDGGIPNGPKNRIKVCELPFAVDTREYVVHSEGQAKSLGHTMCPPKEMVTIVYRYAKWELNPKNYHRYISMIVGNNEKRQSIRDWHYFIMNFKTFFFPT</sequence>
<dbReference type="KEGG" id="vg:13842706"/>
<protein>
    <submittedName>
        <fullName evidence="1">VP1054</fullName>
    </submittedName>
</protein>
<dbReference type="Pfam" id="PF05789">
    <property type="entry name" value="Baculo_VP1054"/>
    <property type="match status" value="1"/>
</dbReference>
<evidence type="ECO:0000313" key="2">
    <source>
        <dbReference type="Proteomes" id="UP000201571"/>
    </source>
</evidence>
<gene>
    <name evidence="1" type="primary">vp1054</name>
</gene>
<evidence type="ECO:0000313" key="1">
    <source>
        <dbReference type="EMBL" id="AER41554.1"/>
    </source>
</evidence>
<dbReference type="InterPro" id="IPR008416">
    <property type="entry name" value="Baculo_VP1054"/>
</dbReference>
<organism evidence="1 2">
    <name type="scientific">Epinotia aporema granulovirus</name>
    <dbReference type="NCBI Taxonomy" id="166056"/>
    <lineage>
        <taxon>Viruses</taxon>
        <taxon>Viruses incertae sedis</taxon>
        <taxon>Naldaviricetes</taxon>
        <taxon>Lefavirales</taxon>
        <taxon>Baculoviridae</taxon>
        <taxon>Betabaculovirus</taxon>
        <taxon>Betabaculovirus epaporemae</taxon>
    </lineage>
</organism>
<proteinExistence type="predicted"/>
<dbReference type="Proteomes" id="UP000201571">
    <property type="component" value="Segment"/>
</dbReference>
<accession>K4ER75</accession>
<dbReference type="OrthoDB" id="6189at10239"/>